<feature type="region of interest" description="Disordered" evidence="1">
    <location>
        <begin position="239"/>
        <end position="261"/>
    </location>
</feature>
<name>A0A317XIX8_9BASI</name>
<feature type="compositionally biased region" description="Basic and acidic residues" evidence="1">
    <location>
        <begin position="248"/>
        <end position="261"/>
    </location>
</feature>
<dbReference type="STRING" id="1882483.A0A317XIX8"/>
<gene>
    <name evidence="2" type="ORF">BCV70DRAFT_202220</name>
</gene>
<feature type="region of interest" description="Disordered" evidence="1">
    <location>
        <begin position="325"/>
        <end position="403"/>
    </location>
</feature>
<evidence type="ECO:0008006" key="4">
    <source>
        <dbReference type="Google" id="ProtNLM"/>
    </source>
</evidence>
<dbReference type="AlphaFoldDB" id="A0A317XIX8"/>
<proteinExistence type="predicted"/>
<organism evidence="2 3">
    <name type="scientific">Testicularia cyperi</name>
    <dbReference type="NCBI Taxonomy" id="1882483"/>
    <lineage>
        <taxon>Eukaryota</taxon>
        <taxon>Fungi</taxon>
        <taxon>Dikarya</taxon>
        <taxon>Basidiomycota</taxon>
        <taxon>Ustilaginomycotina</taxon>
        <taxon>Ustilaginomycetes</taxon>
        <taxon>Ustilaginales</taxon>
        <taxon>Anthracoideaceae</taxon>
        <taxon>Testicularia</taxon>
    </lineage>
</organism>
<dbReference type="EMBL" id="KZ819200">
    <property type="protein sequence ID" value="PWY98051.1"/>
    <property type="molecule type" value="Genomic_DNA"/>
</dbReference>
<reference evidence="2 3" key="1">
    <citation type="journal article" date="2018" name="Mol. Biol. Evol.">
        <title>Broad Genomic Sampling Reveals a Smut Pathogenic Ancestry of the Fungal Clade Ustilaginomycotina.</title>
        <authorList>
            <person name="Kijpornyongpan T."/>
            <person name="Mondo S.J."/>
            <person name="Barry K."/>
            <person name="Sandor L."/>
            <person name="Lee J."/>
            <person name="Lipzen A."/>
            <person name="Pangilinan J."/>
            <person name="LaButti K."/>
            <person name="Hainaut M."/>
            <person name="Henrissat B."/>
            <person name="Grigoriev I.V."/>
            <person name="Spatafora J.W."/>
            <person name="Aime M.C."/>
        </authorList>
    </citation>
    <scope>NUCLEOTIDE SEQUENCE [LARGE SCALE GENOMIC DNA]</scope>
    <source>
        <strain evidence="2 3">MCA 3645</strain>
    </source>
</reference>
<dbReference type="OrthoDB" id="2556442at2759"/>
<accession>A0A317XIX8</accession>
<dbReference type="InParanoid" id="A0A317XIX8"/>
<protein>
    <recommendedName>
        <fullName evidence="4">Telomere replication protein EST3</fullName>
    </recommendedName>
</protein>
<sequence>MSQSLRPWLFAHVATQAAEALDGGFALADMPFLPGNRVQVLRFLTYRNETVDGIADRSATSSKSKTKSKSKSLDVWALVGDPTHCIAARFCRAQVDRFQSQHGFPFTRLRGALLTLTNLKVTVDRVQVHEEPHVGSSTAKVVSAAGSMPYRKGQYAVILDVRGFDVVSSINEPVWFSHVKVVTSPNSVNLGGAGGLGTSASVLDDNDARILYNKMIQWMKKWIRCKSLLRRARAEHIQRRSHGAEVLGSERKRDQSPNCDAKESVAVAEAGASLASITLPTPAQRRRLDHDTPLHSSFLNRDGAGELRVHFSGLSEHSAAASPVASPSWEACPSQCQPDDAAGDDDSQDLWAGFDLDVPIGEPPATLGEEPIPPSPPSPSTSTCQRQPRNNRKPKNQATRKQAREQALAALMATIVD</sequence>
<keyword evidence="3" id="KW-1185">Reference proteome</keyword>
<evidence type="ECO:0000313" key="3">
    <source>
        <dbReference type="Proteomes" id="UP000246740"/>
    </source>
</evidence>
<evidence type="ECO:0000256" key="1">
    <source>
        <dbReference type="SAM" id="MobiDB-lite"/>
    </source>
</evidence>
<dbReference type="Proteomes" id="UP000246740">
    <property type="component" value="Unassembled WGS sequence"/>
</dbReference>
<evidence type="ECO:0000313" key="2">
    <source>
        <dbReference type="EMBL" id="PWY98051.1"/>
    </source>
</evidence>